<sequence length="29" mass="3667">MPRKLQRFTEQIREGRKRQQRQVDQGIRQ</sequence>
<evidence type="ECO:0000256" key="1">
    <source>
        <dbReference type="SAM" id="MobiDB-lite"/>
    </source>
</evidence>
<proteinExistence type="predicted"/>
<organism evidence="2">
    <name type="scientific">Rhizophora mucronata</name>
    <name type="common">Asiatic mangrove</name>
    <dbReference type="NCBI Taxonomy" id="61149"/>
    <lineage>
        <taxon>Eukaryota</taxon>
        <taxon>Viridiplantae</taxon>
        <taxon>Streptophyta</taxon>
        <taxon>Embryophyta</taxon>
        <taxon>Tracheophyta</taxon>
        <taxon>Spermatophyta</taxon>
        <taxon>Magnoliopsida</taxon>
        <taxon>eudicotyledons</taxon>
        <taxon>Gunneridae</taxon>
        <taxon>Pentapetalae</taxon>
        <taxon>rosids</taxon>
        <taxon>fabids</taxon>
        <taxon>Malpighiales</taxon>
        <taxon>Rhizophoraceae</taxon>
        <taxon>Rhizophora</taxon>
    </lineage>
</organism>
<feature type="region of interest" description="Disordered" evidence="1">
    <location>
        <begin position="1"/>
        <end position="29"/>
    </location>
</feature>
<dbReference type="EMBL" id="GGEC01072281">
    <property type="protein sequence ID" value="MBX52765.1"/>
    <property type="molecule type" value="Transcribed_RNA"/>
</dbReference>
<name>A0A2P2PDG6_RHIMU</name>
<accession>A0A2P2PDG6</accession>
<protein>
    <submittedName>
        <fullName evidence="2">Uncharacterized protein</fullName>
    </submittedName>
</protein>
<dbReference type="AlphaFoldDB" id="A0A2P2PDG6"/>
<evidence type="ECO:0000313" key="2">
    <source>
        <dbReference type="EMBL" id="MBX52765.1"/>
    </source>
</evidence>
<reference evidence="2" key="1">
    <citation type="submission" date="2018-02" db="EMBL/GenBank/DDBJ databases">
        <title>Rhizophora mucronata_Transcriptome.</title>
        <authorList>
            <person name="Meera S.P."/>
            <person name="Sreeshan A."/>
            <person name="Augustine A."/>
        </authorList>
    </citation>
    <scope>NUCLEOTIDE SEQUENCE</scope>
    <source>
        <tissue evidence="2">Leaf</tissue>
    </source>
</reference>